<dbReference type="InterPro" id="IPR046496">
    <property type="entry name" value="DUF6589"/>
</dbReference>
<evidence type="ECO:0000259" key="1">
    <source>
        <dbReference type="Pfam" id="PF20231"/>
    </source>
</evidence>
<feature type="non-terminal residue" evidence="2">
    <location>
        <position position="140"/>
    </location>
</feature>
<reference evidence="2" key="1">
    <citation type="journal article" date="2020" name="New Phytol.">
        <title>Comparative genomics reveals dynamic genome evolution in host specialist ectomycorrhizal fungi.</title>
        <authorList>
            <person name="Lofgren L.A."/>
            <person name="Nguyen N.H."/>
            <person name="Vilgalys R."/>
            <person name="Ruytinx J."/>
            <person name="Liao H.L."/>
            <person name="Branco S."/>
            <person name="Kuo A."/>
            <person name="LaButti K."/>
            <person name="Lipzen A."/>
            <person name="Andreopoulos W."/>
            <person name="Pangilinan J."/>
            <person name="Riley R."/>
            <person name="Hundley H."/>
            <person name="Na H."/>
            <person name="Barry K."/>
            <person name="Grigoriev I.V."/>
            <person name="Stajich J.E."/>
            <person name="Kennedy P.G."/>
        </authorList>
    </citation>
    <scope>NUCLEOTIDE SEQUENCE</scope>
    <source>
        <strain evidence="2">FC423</strain>
    </source>
</reference>
<feature type="domain" description="DUF6589" evidence="1">
    <location>
        <begin position="1"/>
        <end position="77"/>
    </location>
</feature>
<comment type="caution">
    <text evidence="2">The sequence shown here is derived from an EMBL/GenBank/DDBJ whole genome shotgun (WGS) entry which is preliminary data.</text>
</comment>
<organism evidence="2 3">
    <name type="scientific">Suillus discolor</name>
    <dbReference type="NCBI Taxonomy" id="1912936"/>
    <lineage>
        <taxon>Eukaryota</taxon>
        <taxon>Fungi</taxon>
        <taxon>Dikarya</taxon>
        <taxon>Basidiomycota</taxon>
        <taxon>Agaricomycotina</taxon>
        <taxon>Agaricomycetes</taxon>
        <taxon>Agaricomycetidae</taxon>
        <taxon>Boletales</taxon>
        <taxon>Suillineae</taxon>
        <taxon>Suillaceae</taxon>
        <taxon>Suillus</taxon>
    </lineage>
</organism>
<name>A0A9P7F8M2_9AGAM</name>
<gene>
    <name evidence="2" type="ORF">F5147DRAFT_526263</name>
</gene>
<evidence type="ECO:0000313" key="3">
    <source>
        <dbReference type="Proteomes" id="UP000823399"/>
    </source>
</evidence>
<evidence type="ECO:0000313" key="2">
    <source>
        <dbReference type="EMBL" id="KAG2110649.1"/>
    </source>
</evidence>
<proteinExistence type="predicted"/>
<dbReference type="RefSeq" id="XP_041294239.1">
    <property type="nucleotide sequence ID" value="XM_041429998.1"/>
</dbReference>
<accession>A0A9P7F8M2</accession>
<dbReference type="EMBL" id="JABBWM010000020">
    <property type="protein sequence ID" value="KAG2110649.1"/>
    <property type="molecule type" value="Genomic_DNA"/>
</dbReference>
<feature type="non-terminal residue" evidence="2">
    <location>
        <position position="1"/>
    </location>
</feature>
<sequence length="140" mass="15580">DNTLVNLTGLEGHCMPIDLNIEHLIKFLKACILFFSAKGIYSTWDCLGNISATVSLLQNVKKQVGKALGIAYHGLNHTTPNTTPSVWRVANKINELGLHTFNQDRKENDSVKPITDVLAEGEQKLKSSTLSTFNRKVREM</sequence>
<dbReference type="AlphaFoldDB" id="A0A9P7F8M2"/>
<dbReference type="GeneID" id="64692257"/>
<dbReference type="Proteomes" id="UP000823399">
    <property type="component" value="Unassembled WGS sequence"/>
</dbReference>
<keyword evidence="3" id="KW-1185">Reference proteome</keyword>
<dbReference type="Pfam" id="PF20231">
    <property type="entry name" value="DUF6589"/>
    <property type="match status" value="1"/>
</dbReference>
<dbReference type="OrthoDB" id="3152464at2759"/>
<protein>
    <recommendedName>
        <fullName evidence="1">DUF6589 domain-containing protein</fullName>
    </recommendedName>
</protein>